<evidence type="ECO:0000313" key="1">
    <source>
        <dbReference type="EMBL" id="QSF43541.1"/>
    </source>
</evidence>
<proteinExistence type="predicted"/>
<evidence type="ECO:0008006" key="3">
    <source>
        <dbReference type="Google" id="ProtNLM"/>
    </source>
</evidence>
<keyword evidence="2" id="KW-1185">Reference proteome</keyword>
<dbReference type="Gene3D" id="3.90.550.20">
    <property type="match status" value="1"/>
</dbReference>
<accession>A0ABX7L870</accession>
<name>A0ABX7L870_9BACL</name>
<reference evidence="1 2" key="1">
    <citation type="submission" date="2021-02" db="EMBL/GenBank/DDBJ databases">
        <title>Paenibacillus tianjinensis sp. nov.</title>
        <authorList>
            <person name="Liu H."/>
        </authorList>
    </citation>
    <scope>NUCLEOTIDE SEQUENCE [LARGE SCALE GENOMIC DNA]</scope>
    <source>
        <strain evidence="1 2">TB2019</strain>
    </source>
</reference>
<dbReference type="Proteomes" id="UP000663452">
    <property type="component" value="Chromosome"/>
</dbReference>
<dbReference type="Pfam" id="PF05704">
    <property type="entry name" value="Caps_synth"/>
    <property type="match status" value="1"/>
</dbReference>
<dbReference type="InterPro" id="IPR008441">
    <property type="entry name" value="AfumC-like_glycosyl_Trfase"/>
</dbReference>
<dbReference type="RefSeq" id="WP_206101174.1">
    <property type="nucleotide sequence ID" value="NZ_CP070969.1"/>
</dbReference>
<gene>
    <name evidence="1" type="ORF">JRJ22_19975</name>
</gene>
<sequence length="219" mass="25839">MAKKLIPRRLIYCWFGNNEKPPMVQKCIASWKEHNPTWEIVEINENNFPIDEYPFVQEALKRKKYAFATDVARLWGLLNMGGVYCDSDFFCVRPLDRFLETRAFTGHETKDLMVTAIMGSVKGHEWIKLLLDYYKDRPYGENTNTNIITQLSKPLVIRENEYGFRWLKGDVTIYPVSYFCSFQHQKLEIIPHKDAYGYHLFLGSWTGRQVRDVEIPKVK</sequence>
<dbReference type="PANTHER" id="PTHR32385:SF15">
    <property type="entry name" value="INOSITOL PHOSPHOCERAMIDE MANNOSYLTRANSFERASE 1"/>
    <property type="match status" value="1"/>
</dbReference>
<organism evidence="1 2">
    <name type="scientific">Paenibacillus tianjinensis</name>
    <dbReference type="NCBI Taxonomy" id="2810347"/>
    <lineage>
        <taxon>Bacteria</taxon>
        <taxon>Bacillati</taxon>
        <taxon>Bacillota</taxon>
        <taxon>Bacilli</taxon>
        <taxon>Bacillales</taxon>
        <taxon>Paenibacillaceae</taxon>
        <taxon>Paenibacillus</taxon>
    </lineage>
</organism>
<dbReference type="SUPFAM" id="SSF53448">
    <property type="entry name" value="Nucleotide-diphospho-sugar transferases"/>
    <property type="match status" value="1"/>
</dbReference>
<dbReference type="PANTHER" id="PTHR32385">
    <property type="entry name" value="MANNOSYL PHOSPHORYLINOSITOL CERAMIDE SYNTHASE"/>
    <property type="match status" value="1"/>
</dbReference>
<dbReference type="InterPro" id="IPR029044">
    <property type="entry name" value="Nucleotide-diphossugar_trans"/>
</dbReference>
<evidence type="ECO:0000313" key="2">
    <source>
        <dbReference type="Proteomes" id="UP000663452"/>
    </source>
</evidence>
<protein>
    <recommendedName>
        <fullName evidence="3">Glycosyltransferase sugar-binding region containing DXD motif-containing protein</fullName>
    </recommendedName>
</protein>
<dbReference type="EMBL" id="CP070969">
    <property type="protein sequence ID" value="QSF43541.1"/>
    <property type="molecule type" value="Genomic_DNA"/>
</dbReference>
<dbReference type="InterPro" id="IPR051706">
    <property type="entry name" value="Glycosyltransferase_domain"/>
</dbReference>